<dbReference type="EMBL" id="QFZK01000004">
    <property type="protein sequence ID" value="RFO97351.1"/>
    <property type="molecule type" value="Genomic_DNA"/>
</dbReference>
<dbReference type="OrthoDB" id="9796786at2"/>
<dbReference type="GO" id="GO:0001046">
    <property type="term" value="F:core promoter sequence-specific DNA binding"/>
    <property type="evidence" value="ECO:0007669"/>
    <property type="project" value="TreeGrafter"/>
</dbReference>
<evidence type="ECO:0000313" key="1">
    <source>
        <dbReference type="EMBL" id="RFO97351.1"/>
    </source>
</evidence>
<name>A0A3E1RDP5_9BURK</name>
<organism evidence="1 2">
    <name type="scientific">Rhodoferax lacus</name>
    <dbReference type="NCBI Taxonomy" id="2184758"/>
    <lineage>
        <taxon>Bacteria</taxon>
        <taxon>Pseudomonadati</taxon>
        <taxon>Pseudomonadota</taxon>
        <taxon>Betaproteobacteria</taxon>
        <taxon>Burkholderiales</taxon>
        <taxon>Comamonadaceae</taxon>
        <taxon>Rhodoferax</taxon>
    </lineage>
</organism>
<dbReference type="Proteomes" id="UP000260665">
    <property type="component" value="Unassembled WGS sequence"/>
</dbReference>
<gene>
    <name evidence="1" type="ORF">DIC66_09510</name>
</gene>
<dbReference type="GO" id="GO:0006355">
    <property type="term" value="P:regulation of DNA-templated transcription"/>
    <property type="evidence" value="ECO:0007669"/>
    <property type="project" value="InterPro"/>
</dbReference>
<evidence type="ECO:0000313" key="2">
    <source>
        <dbReference type="Proteomes" id="UP000260665"/>
    </source>
</evidence>
<dbReference type="AlphaFoldDB" id="A0A3E1RDP5"/>
<reference evidence="1 2" key="1">
    <citation type="submission" date="2018-05" db="EMBL/GenBank/DDBJ databases">
        <title>Rhodoferax soyangensis sp.nov., isolated from an oligotrophic freshwater lake.</title>
        <authorList>
            <person name="Park M."/>
        </authorList>
    </citation>
    <scope>NUCLEOTIDE SEQUENCE [LARGE SCALE GENOMIC DNA]</scope>
    <source>
        <strain evidence="1 2">IMCC26218</strain>
    </source>
</reference>
<protein>
    <submittedName>
        <fullName evidence="1">Transcriptional regulator</fullName>
    </submittedName>
</protein>
<dbReference type="PANTHER" id="PTHR40455">
    <property type="entry name" value="ANTITOXIN HIGA"/>
    <property type="match status" value="1"/>
</dbReference>
<dbReference type="RefSeq" id="WP_117176453.1">
    <property type="nucleotide sequence ID" value="NZ_QFZK01000004.1"/>
</dbReference>
<keyword evidence="2" id="KW-1185">Reference proteome</keyword>
<dbReference type="InterPro" id="IPR039060">
    <property type="entry name" value="Antitox_HigA"/>
</dbReference>
<accession>A0A3E1RDP5</accession>
<proteinExistence type="predicted"/>
<comment type="caution">
    <text evidence="1">The sequence shown here is derived from an EMBL/GenBank/DDBJ whole genome shotgun (WGS) entry which is preliminary data.</text>
</comment>
<sequence>MEIRAIRTEADYLAALQEVSALIDLDPHAESPEGERLDVLGTLVQAYEARHYPIDPPDPIEAIKFRMDQSGLGVKDLVPFIGPLNRVYEVLSYKRSLSLSMIRRLSEGLRIPAEVLIRESDAIEA</sequence>
<dbReference type="PANTHER" id="PTHR40455:SF1">
    <property type="entry name" value="ANTITOXIN HIGA"/>
    <property type="match status" value="1"/>
</dbReference>